<dbReference type="WBParaSite" id="ACRNAN_scaffold8210.g10186.t1">
    <property type="protein sequence ID" value="ACRNAN_scaffold8210.g10186.t1"/>
    <property type="gene ID" value="ACRNAN_scaffold8210.g10186"/>
</dbReference>
<dbReference type="Pfam" id="PF03096">
    <property type="entry name" value="Ndr"/>
    <property type="match status" value="1"/>
</dbReference>
<dbReference type="InterPro" id="IPR004142">
    <property type="entry name" value="NDRG"/>
</dbReference>
<keyword evidence="2" id="KW-1185">Reference proteome</keyword>
<proteinExistence type="inferred from homology"/>
<organism evidence="2 3">
    <name type="scientific">Acrobeloides nanus</name>
    <dbReference type="NCBI Taxonomy" id="290746"/>
    <lineage>
        <taxon>Eukaryota</taxon>
        <taxon>Metazoa</taxon>
        <taxon>Ecdysozoa</taxon>
        <taxon>Nematoda</taxon>
        <taxon>Chromadorea</taxon>
        <taxon>Rhabditida</taxon>
        <taxon>Tylenchina</taxon>
        <taxon>Cephalobomorpha</taxon>
        <taxon>Cephaloboidea</taxon>
        <taxon>Cephalobidae</taxon>
        <taxon>Acrobeloides</taxon>
    </lineage>
</organism>
<accession>A0A914EJL4</accession>
<evidence type="ECO:0000256" key="1">
    <source>
        <dbReference type="ARBA" id="ARBA00005598"/>
    </source>
</evidence>
<protein>
    <submittedName>
        <fullName evidence="3">Uncharacterized protein</fullName>
    </submittedName>
</protein>
<dbReference type="Proteomes" id="UP000887540">
    <property type="component" value="Unplaced"/>
</dbReference>
<name>A0A914EJL4_9BILA</name>
<dbReference type="PANTHER" id="PTHR11034">
    <property type="entry name" value="N-MYC DOWNSTREAM REGULATED"/>
    <property type="match status" value="1"/>
</dbReference>
<evidence type="ECO:0000313" key="2">
    <source>
        <dbReference type="Proteomes" id="UP000887540"/>
    </source>
</evidence>
<evidence type="ECO:0000313" key="3">
    <source>
        <dbReference type="WBParaSite" id="ACRNAN_scaffold8210.g10186.t1"/>
    </source>
</evidence>
<reference evidence="3" key="1">
    <citation type="submission" date="2022-11" db="UniProtKB">
        <authorList>
            <consortium name="WormBaseParasite"/>
        </authorList>
    </citation>
    <scope>IDENTIFICATION</scope>
</reference>
<dbReference type="InterPro" id="IPR029058">
    <property type="entry name" value="AB_hydrolase_fold"/>
</dbReference>
<sequence>MHETEQYVETCYGSVLVSIYGDRKKLPIVTFHDIGLNAQDNFGHFFKHDTGNIFNQAFCIYNINAPGQELNAKPFASE</sequence>
<dbReference type="AlphaFoldDB" id="A0A914EJL4"/>
<dbReference type="Gene3D" id="3.40.50.1820">
    <property type="entry name" value="alpha/beta hydrolase"/>
    <property type="match status" value="1"/>
</dbReference>
<comment type="similarity">
    <text evidence="1">Belongs to the NDRG family.</text>
</comment>